<protein>
    <submittedName>
        <fullName evidence="2">Uncharacterized protein</fullName>
    </submittedName>
</protein>
<reference evidence="2 3" key="1">
    <citation type="journal article" date="2019" name="PLoS Biol.">
        <title>Sex chromosomes control vertical transmission of feminizing Wolbachia symbionts in an isopod.</title>
        <authorList>
            <person name="Becking T."/>
            <person name="Chebbi M.A."/>
            <person name="Giraud I."/>
            <person name="Moumen B."/>
            <person name="Laverre T."/>
            <person name="Caubet Y."/>
            <person name="Peccoud J."/>
            <person name="Gilbert C."/>
            <person name="Cordaux R."/>
        </authorList>
    </citation>
    <scope>NUCLEOTIDE SEQUENCE [LARGE SCALE GENOMIC DNA]</scope>
    <source>
        <strain evidence="2">ANa2</strain>
        <tissue evidence="2">Whole body excluding digestive tract and cuticle</tissue>
    </source>
</reference>
<keyword evidence="1" id="KW-1133">Transmembrane helix</keyword>
<keyword evidence="1" id="KW-0472">Membrane</keyword>
<comment type="caution">
    <text evidence="2">The sequence shown here is derived from an EMBL/GenBank/DDBJ whole genome shotgun (WGS) entry which is preliminary data.</text>
</comment>
<dbReference type="OrthoDB" id="10443688at2759"/>
<keyword evidence="3" id="KW-1185">Reference proteome</keyword>
<sequence>MLINRFFNNCINVIRTERNFRLYHAAKKLEVRKNCMISLKPLTRSYKDFGHKKEKMPRLQFWSVTIVYSTLAFLVIANPIGYLNYKGWLPEDPDSNIPPV</sequence>
<organism evidence="2 3">
    <name type="scientific">Armadillidium nasatum</name>
    <dbReference type="NCBI Taxonomy" id="96803"/>
    <lineage>
        <taxon>Eukaryota</taxon>
        <taxon>Metazoa</taxon>
        <taxon>Ecdysozoa</taxon>
        <taxon>Arthropoda</taxon>
        <taxon>Crustacea</taxon>
        <taxon>Multicrustacea</taxon>
        <taxon>Malacostraca</taxon>
        <taxon>Eumalacostraca</taxon>
        <taxon>Peracarida</taxon>
        <taxon>Isopoda</taxon>
        <taxon>Oniscidea</taxon>
        <taxon>Crinocheta</taxon>
        <taxon>Armadillidiidae</taxon>
        <taxon>Armadillidium</taxon>
    </lineage>
</organism>
<dbReference type="AlphaFoldDB" id="A0A5N5STT6"/>
<proteinExistence type="predicted"/>
<keyword evidence="1" id="KW-0812">Transmembrane</keyword>
<gene>
    <name evidence="2" type="ORF">Anas_07154</name>
</gene>
<evidence type="ECO:0000313" key="2">
    <source>
        <dbReference type="EMBL" id="KAB7497636.1"/>
    </source>
</evidence>
<accession>A0A5N5STT6</accession>
<dbReference type="Proteomes" id="UP000326759">
    <property type="component" value="Unassembled WGS sequence"/>
</dbReference>
<feature type="transmembrane region" description="Helical" evidence="1">
    <location>
        <begin position="61"/>
        <end position="83"/>
    </location>
</feature>
<dbReference type="EMBL" id="SEYY01020059">
    <property type="protein sequence ID" value="KAB7497636.1"/>
    <property type="molecule type" value="Genomic_DNA"/>
</dbReference>
<evidence type="ECO:0000313" key="3">
    <source>
        <dbReference type="Proteomes" id="UP000326759"/>
    </source>
</evidence>
<name>A0A5N5STT6_9CRUS</name>
<evidence type="ECO:0000256" key="1">
    <source>
        <dbReference type="SAM" id="Phobius"/>
    </source>
</evidence>